<dbReference type="SMART" id="SM00360">
    <property type="entry name" value="RRM"/>
    <property type="match status" value="1"/>
</dbReference>
<dbReference type="InterPro" id="IPR000504">
    <property type="entry name" value="RRM_dom"/>
</dbReference>
<evidence type="ECO:0000259" key="3">
    <source>
        <dbReference type="PROSITE" id="PS50102"/>
    </source>
</evidence>
<dbReference type="SUPFAM" id="SSF54928">
    <property type="entry name" value="RNA-binding domain, RBD"/>
    <property type="match status" value="1"/>
</dbReference>
<dbReference type="PROSITE" id="PS50102">
    <property type="entry name" value="RRM"/>
    <property type="match status" value="1"/>
</dbReference>
<dbReference type="Pfam" id="PF00076">
    <property type="entry name" value="RRM_1"/>
    <property type="match status" value="1"/>
</dbReference>
<dbReference type="EMBL" id="CP059270">
    <property type="protein sequence ID" value="QLQ80505.1"/>
    <property type="molecule type" value="Genomic_DNA"/>
</dbReference>
<proteinExistence type="predicted"/>
<keyword evidence="1" id="KW-0694">RNA-binding</keyword>
<sequence>MAGPARKKRKISWKSKEEKAAVSDKSGSMEPKHTLYVNNLPDHIPITRLRANLYFLFSIYGEVIKICVNPRKRRGQAFVTLKSIDEANLAMISLDKEPFFGKLLNVSFSMQETTNV</sequence>
<evidence type="ECO:0000256" key="1">
    <source>
        <dbReference type="PROSITE-ProRule" id="PRU00176"/>
    </source>
</evidence>
<dbReference type="Gene3D" id="3.30.70.330">
    <property type="match status" value="1"/>
</dbReference>
<organism evidence="4 5">
    <name type="scientific">Torulaspora globosa</name>
    <dbReference type="NCBI Taxonomy" id="48254"/>
    <lineage>
        <taxon>Eukaryota</taxon>
        <taxon>Fungi</taxon>
        <taxon>Dikarya</taxon>
        <taxon>Ascomycota</taxon>
        <taxon>Saccharomycotina</taxon>
        <taxon>Saccharomycetes</taxon>
        <taxon>Saccharomycetales</taxon>
        <taxon>Saccharomycetaceae</taxon>
        <taxon>Torulaspora</taxon>
    </lineage>
</organism>
<dbReference type="OrthoDB" id="277802at2759"/>
<keyword evidence="5" id="KW-1185">Reference proteome</keyword>
<reference evidence="4 5" key="1">
    <citation type="submission" date="2020-06" db="EMBL/GenBank/DDBJ databases">
        <title>The yeast mating-type switching endonuclease HO is a domesticated member of an unorthodox homing genetic element family.</title>
        <authorList>
            <person name="Coughlan A.Y."/>
            <person name="Lombardi L."/>
            <person name="Braun-Galleani S."/>
            <person name="Martos A.R."/>
            <person name="Galeote V."/>
            <person name="Bigey F."/>
            <person name="Dequin S."/>
            <person name="Byrne K.P."/>
            <person name="Wolfe K.H."/>
        </authorList>
    </citation>
    <scope>NUCLEOTIDE SEQUENCE [LARGE SCALE GENOMIC DNA]</scope>
    <source>
        <strain evidence="4 5">CBS2947</strain>
    </source>
</reference>
<accession>A0A7H9HVM6</accession>
<dbReference type="InterPro" id="IPR035979">
    <property type="entry name" value="RBD_domain_sf"/>
</dbReference>
<feature type="region of interest" description="Disordered" evidence="2">
    <location>
        <begin position="1"/>
        <end position="28"/>
    </location>
</feature>
<evidence type="ECO:0000256" key="2">
    <source>
        <dbReference type="SAM" id="MobiDB-lite"/>
    </source>
</evidence>
<dbReference type="GO" id="GO:0003723">
    <property type="term" value="F:RNA binding"/>
    <property type="evidence" value="ECO:0007669"/>
    <property type="project" value="UniProtKB-UniRule"/>
</dbReference>
<name>A0A7H9HVM6_9SACH</name>
<dbReference type="InterPro" id="IPR012677">
    <property type="entry name" value="Nucleotide-bd_a/b_plait_sf"/>
</dbReference>
<protein>
    <recommendedName>
        <fullName evidence="3">RRM domain-containing protein</fullName>
    </recommendedName>
</protein>
<evidence type="ECO:0000313" key="5">
    <source>
        <dbReference type="Proteomes" id="UP000510647"/>
    </source>
</evidence>
<feature type="compositionally biased region" description="Basic residues" evidence="2">
    <location>
        <begin position="1"/>
        <end position="13"/>
    </location>
</feature>
<gene>
    <name evidence="4" type="ORF">HG537_0D05050</name>
</gene>
<evidence type="ECO:0000313" key="4">
    <source>
        <dbReference type="EMBL" id="QLQ80505.1"/>
    </source>
</evidence>
<feature type="domain" description="RRM" evidence="3">
    <location>
        <begin position="33"/>
        <end position="111"/>
    </location>
</feature>
<dbReference type="Proteomes" id="UP000510647">
    <property type="component" value="Chromosome 4"/>
</dbReference>
<dbReference type="AlphaFoldDB" id="A0A7H9HVM6"/>